<dbReference type="InterPro" id="IPR051954">
    <property type="entry name" value="tRNA_methyltransferase_THADA"/>
</dbReference>
<keyword evidence="4" id="KW-1185">Reference proteome</keyword>
<feature type="region of interest" description="Disordered" evidence="1">
    <location>
        <begin position="116"/>
        <end position="143"/>
    </location>
</feature>
<feature type="domain" description="tRNA (32-2'-O)-methyltransferase regulator THADA-like TPR repeats region" evidence="2">
    <location>
        <begin position="71"/>
        <end position="208"/>
    </location>
</feature>
<protein>
    <recommendedName>
        <fullName evidence="2">tRNA (32-2'-O)-methyltransferase regulator THADA-like TPR repeats region domain-containing protein</fullName>
    </recommendedName>
</protein>
<evidence type="ECO:0000313" key="3">
    <source>
        <dbReference type="EMBL" id="KAF5829399.1"/>
    </source>
</evidence>
<dbReference type="EMBL" id="MU070165">
    <property type="protein sequence ID" value="KAF5829399.1"/>
    <property type="molecule type" value="Genomic_DNA"/>
</dbReference>
<proteinExistence type="predicted"/>
<reference evidence="3" key="1">
    <citation type="submission" date="2017-08" db="EMBL/GenBank/DDBJ databases">
        <authorList>
            <person name="Polle J.E."/>
            <person name="Barry K."/>
            <person name="Cushman J."/>
            <person name="Schmutz J."/>
            <person name="Tran D."/>
            <person name="Hathwaick L.T."/>
            <person name="Yim W.C."/>
            <person name="Jenkins J."/>
            <person name="Mckie-Krisberg Z.M."/>
            <person name="Prochnik S."/>
            <person name="Lindquist E."/>
            <person name="Dockter R.B."/>
            <person name="Adam C."/>
            <person name="Molina H."/>
            <person name="Bunkerborg J."/>
            <person name="Jin E."/>
            <person name="Buchheim M."/>
            <person name="Magnuson J."/>
        </authorList>
    </citation>
    <scope>NUCLEOTIDE SEQUENCE</scope>
    <source>
        <strain evidence="3">CCAP 19/18</strain>
    </source>
</reference>
<feature type="region of interest" description="Disordered" evidence="1">
    <location>
        <begin position="216"/>
        <end position="273"/>
    </location>
</feature>
<feature type="compositionally biased region" description="Low complexity" evidence="1">
    <location>
        <begin position="258"/>
        <end position="273"/>
    </location>
</feature>
<name>A0ABQ7G4A7_DUNSA</name>
<accession>A0ABQ7G4A7</accession>
<organism evidence="3 4">
    <name type="scientific">Dunaliella salina</name>
    <name type="common">Green alga</name>
    <name type="synonym">Protococcus salinus</name>
    <dbReference type="NCBI Taxonomy" id="3046"/>
    <lineage>
        <taxon>Eukaryota</taxon>
        <taxon>Viridiplantae</taxon>
        <taxon>Chlorophyta</taxon>
        <taxon>core chlorophytes</taxon>
        <taxon>Chlorophyceae</taxon>
        <taxon>CS clade</taxon>
        <taxon>Chlamydomonadales</taxon>
        <taxon>Dunaliellaceae</taxon>
        <taxon>Dunaliella</taxon>
    </lineage>
</organism>
<dbReference type="InterPro" id="IPR056843">
    <property type="entry name" value="THADA-like_TPR"/>
</dbReference>
<dbReference type="Proteomes" id="UP000815325">
    <property type="component" value="Unassembled WGS sequence"/>
</dbReference>
<evidence type="ECO:0000313" key="4">
    <source>
        <dbReference type="Proteomes" id="UP000815325"/>
    </source>
</evidence>
<dbReference type="Pfam" id="PF25150">
    <property type="entry name" value="TPR_Trm732"/>
    <property type="match status" value="1"/>
</dbReference>
<sequence length="558" mass="59533">MQKVSLQALGATRQVSCATCLCIAPSPCTQSQPRVTAPRSPHKHTPHKHTLRWYPGQKTSTHCAGTQVTAQAYTLQVAARWLSCCLCSTSVGKRNTCIGLLAKLLARIKAAAGSCSTRSAGKSPQALASRRTPNGATSKAAAPATAATAGSPAGADAVAAWHADAAAVLRMRGFCQWLNATLVSYLYPGATYERKFFALEVLNAMLALWPPSTLGPQCAPSTSQRRSHAPDGSPNTASLSPTDKSCVDGTSLRDGGPAQASASVSSSKSWSSSDAGIRKETAGFPTFQPYCANFLADRVVRLLLANAVDSWEKLRQNASCALLAFPTPLPGLADPASLLPLVAWAHGLLWSPRMREADAGARMLALVFTKYGSGLHWCISLFPTPTILPPFYHHQQQQQQQHDQQLQQYSAAPFTPMFVACHSFLSSILQLVEQQIQLAQAPEADGGGLLVASRTCFAHGPLLLFRYVCTDINWATLAGSEDSPNAAGTRALLRHLVDLLHKRMMTIGDKGAWVQMTVTNFGHCCQLFAVDDDGGEEGPLGQDADEMGPEAQVITTAW</sequence>
<dbReference type="PANTHER" id="PTHR14387">
    <property type="entry name" value="THADA/DEATH RECEPTOR INTERACTING PROTEIN"/>
    <property type="match status" value="1"/>
</dbReference>
<evidence type="ECO:0000256" key="1">
    <source>
        <dbReference type="SAM" id="MobiDB-lite"/>
    </source>
</evidence>
<dbReference type="PANTHER" id="PTHR14387:SF0">
    <property type="entry name" value="DUF2428 DOMAIN-CONTAINING PROTEIN"/>
    <property type="match status" value="1"/>
</dbReference>
<comment type="caution">
    <text evidence="3">The sequence shown here is derived from an EMBL/GenBank/DDBJ whole genome shotgun (WGS) entry which is preliminary data.</text>
</comment>
<evidence type="ECO:0000259" key="2">
    <source>
        <dbReference type="Pfam" id="PF25150"/>
    </source>
</evidence>
<gene>
    <name evidence="3" type="ORF">DUNSADRAFT_16153</name>
</gene>
<feature type="compositionally biased region" description="Polar residues" evidence="1">
    <location>
        <begin position="233"/>
        <end position="243"/>
    </location>
</feature>